<organism evidence="3 4">
    <name type="scientific">Podospora australis</name>
    <dbReference type="NCBI Taxonomy" id="1536484"/>
    <lineage>
        <taxon>Eukaryota</taxon>
        <taxon>Fungi</taxon>
        <taxon>Dikarya</taxon>
        <taxon>Ascomycota</taxon>
        <taxon>Pezizomycotina</taxon>
        <taxon>Sordariomycetes</taxon>
        <taxon>Sordariomycetidae</taxon>
        <taxon>Sordariales</taxon>
        <taxon>Podosporaceae</taxon>
        <taxon>Podospora</taxon>
    </lineage>
</organism>
<feature type="region of interest" description="Disordered" evidence="2">
    <location>
        <begin position="279"/>
        <end position="334"/>
    </location>
</feature>
<evidence type="ECO:0000313" key="3">
    <source>
        <dbReference type="EMBL" id="KAK4182827.1"/>
    </source>
</evidence>
<comment type="caution">
    <text evidence="3">The sequence shown here is derived from an EMBL/GenBank/DDBJ whole genome shotgun (WGS) entry which is preliminary data.</text>
</comment>
<gene>
    <name evidence="3" type="ORF">QBC35DRAFT_509257</name>
</gene>
<accession>A0AAN7AEF4</accession>
<feature type="region of interest" description="Disordered" evidence="2">
    <location>
        <begin position="212"/>
        <end position="265"/>
    </location>
</feature>
<dbReference type="EMBL" id="MU864607">
    <property type="protein sequence ID" value="KAK4182827.1"/>
    <property type="molecule type" value="Genomic_DNA"/>
</dbReference>
<feature type="compositionally biased region" description="Low complexity" evidence="2">
    <location>
        <begin position="42"/>
        <end position="74"/>
    </location>
</feature>
<dbReference type="Proteomes" id="UP001302126">
    <property type="component" value="Unassembled WGS sequence"/>
</dbReference>
<evidence type="ECO:0000256" key="1">
    <source>
        <dbReference type="SAM" id="Coils"/>
    </source>
</evidence>
<feature type="compositionally biased region" description="Polar residues" evidence="2">
    <location>
        <begin position="31"/>
        <end position="41"/>
    </location>
</feature>
<feature type="compositionally biased region" description="Polar residues" evidence="2">
    <location>
        <begin position="1"/>
        <end position="23"/>
    </location>
</feature>
<evidence type="ECO:0008006" key="5">
    <source>
        <dbReference type="Google" id="ProtNLM"/>
    </source>
</evidence>
<feature type="region of interest" description="Disordered" evidence="2">
    <location>
        <begin position="1"/>
        <end position="94"/>
    </location>
</feature>
<feature type="compositionally biased region" description="Low complexity" evidence="2">
    <location>
        <begin position="212"/>
        <end position="227"/>
    </location>
</feature>
<evidence type="ECO:0000256" key="2">
    <source>
        <dbReference type="SAM" id="MobiDB-lite"/>
    </source>
</evidence>
<reference evidence="3" key="1">
    <citation type="journal article" date="2023" name="Mol. Phylogenet. Evol.">
        <title>Genome-scale phylogeny and comparative genomics of the fungal order Sordariales.</title>
        <authorList>
            <person name="Hensen N."/>
            <person name="Bonometti L."/>
            <person name="Westerberg I."/>
            <person name="Brannstrom I.O."/>
            <person name="Guillou S."/>
            <person name="Cros-Aarteil S."/>
            <person name="Calhoun S."/>
            <person name="Haridas S."/>
            <person name="Kuo A."/>
            <person name="Mondo S."/>
            <person name="Pangilinan J."/>
            <person name="Riley R."/>
            <person name="LaButti K."/>
            <person name="Andreopoulos B."/>
            <person name="Lipzen A."/>
            <person name="Chen C."/>
            <person name="Yan M."/>
            <person name="Daum C."/>
            <person name="Ng V."/>
            <person name="Clum A."/>
            <person name="Steindorff A."/>
            <person name="Ohm R.A."/>
            <person name="Martin F."/>
            <person name="Silar P."/>
            <person name="Natvig D.O."/>
            <person name="Lalanne C."/>
            <person name="Gautier V."/>
            <person name="Ament-Velasquez S.L."/>
            <person name="Kruys A."/>
            <person name="Hutchinson M.I."/>
            <person name="Powell A.J."/>
            <person name="Barry K."/>
            <person name="Miller A.N."/>
            <person name="Grigoriev I.V."/>
            <person name="Debuchy R."/>
            <person name="Gladieux P."/>
            <person name="Hiltunen Thoren M."/>
            <person name="Johannesson H."/>
        </authorList>
    </citation>
    <scope>NUCLEOTIDE SEQUENCE</scope>
    <source>
        <strain evidence="3">PSN309</strain>
    </source>
</reference>
<keyword evidence="1" id="KW-0175">Coiled coil</keyword>
<sequence length="410" mass="42427">MNNSVPNMASNTGKTRTPLTNARQVRIKVVNRNTPSSPAGPSNTTSSYPAANSATSSTAAVPSTASSSSAASSVGLSKVTSSTRAESRSTKAANAFDAKVKGEEGEVARQKCEACETSKTECRISKSNGSGASPSSSCGACVKKKTSCSFLYLTDAAKIEKTGNRAPNPCDRCTKKNLVCMTLATLKRAGGACGQCLGAKERKGCTLFIYSSPRSSSAVPSSSPPVAGKKRPASESPPEPKAKRAKTSNGKSKSPSHSLPVRSSMLTGVSAVIQSLTLREADQQTPATSDNEANDGRPSSSATVSSATVTATLPAAPSDAVDQKANNERPPSLSIENLNSQISELQDKIASTETELAQLWNQLADATSSKNALEAEDSSLKTAASATVDLSRYTPLERVAAEVLLLLNRS</sequence>
<evidence type="ECO:0000313" key="4">
    <source>
        <dbReference type="Proteomes" id="UP001302126"/>
    </source>
</evidence>
<keyword evidence="4" id="KW-1185">Reference proteome</keyword>
<feature type="compositionally biased region" description="Polar residues" evidence="2">
    <location>
        <begin position="279"/>
        <end position="291"/>
    </location>
</feature>
<reference evidence="3" key="2">
    <citation type="submission" date="2023-05" db="EMBL/GenBank/DDBJ databases">
        <authorList>
            <consortium name="Lawrence Berkeley National Laboratory"/>
            <person name="Steindorff A."/>
            <person name="Hensen N."/>
            <person name="Bonometti L."/>
            <person name="Westerberg I."/>
            <person name="Brannstrom I.O."/>
            <person name="Guillou S."/>
            <person name="Cros-Aarteil S."/>
            <person name="Calhoun S."/>
            <person name="Haridas S."/>
            <person name="Kuo A."/>
            <person name="Mondo S."/>
            <person name="Pangilinan J."/>
            <person name="Riley R."/>
            <person name="Labutti K."/>
            <person name="Andreopoulos B."/>
            <person name="Lipzen A."/>
            <person name="Chen C."/>
            <person name="Yanf M."/>
            <person name="Daum C."/>
            <person name="Ng V."/>
            <person name="Clum A."/>
            <person name="Ohm R."/>
            <person name="Martin F."/>
            <person name="Silar P."/>
            <person name="Natvig D."/>
            <person name="Lalanne C."/>
            <person name="Gautier V."/>
            <person name="Ament-Velasquez S.L."/>
            <person name="Kruys A."/>
            <person name="Hutchinson M.I."/>
            <person name="Powell A.J."/>
            <person name="Barry K."/>
            <person name="Miller A.N."/>
            <person name="Grigoriev I.V."/>
            <person name="Debuchy R."/>
            <person name="Gladieux P."/>
            <person name="Thoren M.H."/>
            <person name="Johannesson H."/>
        </authorList>
    </citation>
    <scope>NUCLEOTIDE SEQUENCE</scope>
    <source>
        <strain evidence="3">PSN309</strain>
    </source>
</reference>
<feature type="compositionally biased region" description="Polar residues" evidence="2">
    <location>
        <begin position="247"/>
        <end position="257"/>
    </location>
</feature>
<dbReference type="AlphaFoldDB" id="A0AAN7AEF4"/>
<proteinExistence type="predicted"/>
<feature type="coiled-coil region" evidence="1">
    <location>
        <begin position="335"/>
        <end position="362"/>
    </location>
</feature>
<feature type="compositionally biased region" description="Low complexity" evidence="2">
    <location>
        <begin position="298"/>
        <end position="318"/>
    </location>
</feature>
<protein>
    <recommendedName>
        <fullName evidence="5">Zn(2)-C6 fungal-type domain-containing protein</fullName>
    </recommendedName>
</protein>
<name>A0AAN7AEF4_9PEZI</name>